<protein>
    <submittedName>
        <fullName evidence="11">HAD-IC family P-type ATPase</fullName>
    </submittedName>
</protein>
<dbReference type="GO" id="GO:0016887">
    <property type="term" value="F:ATP hydrolysis activity"/>
    <property type="evidence" value="ECO:0007669"/>
    <property type="project" value="InterPro"/>
</dbReference>
<reference evidence="12 13" key="2">
    <citation type="submission" date="2020-02" db="EMBL/GenBank/DDBJ databases">
        <authorList>
            <person name="Sun Q."/>
            <person name="Inoue M."/>
        </authorList>
    </citation>
    <scope>NUCLEOTIDE SEQUENCE [LARGE SCALE GENOMIC DNA]</scope>
    <source>
        <strain evidence="12 13">KCTC 22478</strain>
    </source>
</reference>
<dbReference type="InterPro" id="IPR050510">
    <property type="entry name" value="Cation_transp_ATPase_P-type"/>
</dbReference>
<dbReference type="Proteomes" id="UP001138708">
    <property type="component" value="Unassembled WGS sequence"/>
</dbReference>
<feature type="transmembrane region" description="Helical" evidence="9">
    <location>
        <begin position="692"/>
        <end position="710"/>
    </location>
</feature>
<keyword evidence="7 9" id="KW-1133">Transmembrane helix</keyword>
<evidence type="ECO:0000256" key="4">
    <source>
        <dbReference type="ARBA" id="ARBA00022741"/>
    </source>
</evidence>
<dbReference type="SUPFAM" id="SSF81653">
    <property type="entry name" value="Calcium ATPase, transduction domain A"/>
    <property type="match status" value="1"/>
</dbReference>
<keyword evidence="13" id="KW-1185">Reference proteome</keyword>
<evidence type="ECO:0000256" key="5">
    <source>
        <dbReference type="ARBA" id="ARBA00022840"/>
    </source>
</evidence>
<dbReference type="SUPFAM" id="SSF56784">
    <property type="entry name" value="HAD-like"/>
    <property type="match status" value="1"/>
</dbReference>
<feature type="transmembrane region" description="Helical" evidence="9">
    <location>
        <begin position="846"/>
        <end position="872"/>
    </location>
</feature>
<dbReference type="Gene3D" id="1.20.1110.10">
    <property type="entry name" value="Calcium-transporting ATPase, transmembrane domain"/>
    <property type="match status" value="1"/>
</dbReference>
<organism evidence="11 14">
    <name type="scientific">Neoroseomonas oryzicola</name>
    <dbReference type="NCBI Taxonomy" id="535904"/>
    <lineage>
        <taxon>Bacteria</taxon>
        <taxon>Pseudomonadati</taxon>
        <taxon>Pseudomonadota</taxon>
        <taxon>Alphaproteobacteria</taxon>
        <taxon>Acetobacterales</taxon>
        <taxon>Acetobacteraceae</taxon>
        <taxon>Neoroseomonas</taxon>
    </lineage>
</organism>
<keyword evidence="6" id="KW-1278">Translocase</keyword>
<gene>
    <name evidence="12" type="ORF">GWK15_07670</name>
    <name evidence="11" type="ORF">GXW75_14935</name>
</gene>
<dbReference type="Pfam" id="PF00689">
    <property type="entry name" value="Cation_ATPase_C"/>
    <property type="match status" value="1"/>
</dbReference>
<feature type="transmembrane region" description="Helical" evidence="9">
    <location>
        <begin position="279"/>
        <end position="305"/>
    </location>
</feature>
<dbReference type="GO" id="GO:0005391">
    <property type="term" value="F:P-type sodium:potassium-exchanging transporter activity"/>
    <property type="evidence" value="ECO:0007669"/>
    <property type="project" value="TreeGrafter"/>
</dbReference>
<evidence type="ECO:0000256" key="8">
    <source>
        <dbReference type="ARBA" id="ARBA00023136"/>
    </source>
</evidence>
<dbReference type="EMBL" id="JAAEDK010000033">
    <property type="protein sequence ID" value="MBR0660552.1"/>
    <property type="molecule type" value="Genomic_DNA"/>
</dbReference>
<dbReference type="GO" id="GO:0005524">
    <property type="term" value="F:ATP binding"/>
    <property type="evidence" value="ECO:0007669"/>
    <property type="project" value="UniProtKB-KW"/>
</dbReference>
<dbReference type="GO" id="GO:1902600">
    <property type="term" value="P:proton transmembrane transport"/>
    <property type="evidence" value="ECO:0007669"/>
    <property type="project" value="TreeGrafter"/>
</dbReference>
<dbReference type="Proteomes" id="UP000746741">
    <property type="component" value="Unassembled WGS sequence"/>
</dbReference>
<dbReference type="AlphaFoldDB" id="A0A9X9WJP2"/>
<dbReference type="Pfam" id="PF00122">
    <property type="entry name" value="E1-E2_ATPase"/>
    <property type="match status" value="1"/>
</dbReference>
<dbReference type="GO" id="GO:0005886">
    <property type="term" value="C:plasma membrane"/>
    <property type="evidence" value="ECO:0007669"/>
    <property type="project" value="TreeGrafter"/>
</dbReference>
<evidence type="ECO:0000256" key="1">
    <source>
        <dbReference type="ARBA" id="ARBA00004141"/>
    </source>
</evidence>
<comment type="caution">
    <text evidence="11">The sequence shown here is derived from an EMBL/GenBank/DDBJ whole genome shotgun (WGS) entry which is preliminary data.</text>
</comment>
<dbReference type="InterPro" id="IPR023214">
    <property type="entry name" value="HAD_sf"/>
</dbReference>
<evidence type="ECO:0000313" key="12">
    <source>
        <dbReference type="EMBL" id="NKE16815.1"/>
    </source>
</evidence>
<dbReference type="InterPro" id="IPR023298">
    <property type="entry name" value="ATPase_P-typ_TM_dom_sf"/>
</dbReference>
<dbReference type="InterPro" id="IPR036412">
    <property type="entry name" value="HAD-like_sf"/>
</dbReference>
<evidence type="ECO:0000256" key="3">
    <source>
        <dbReference type="ARBA" id="ARBA00022692"/>
    </source>
</evidence>
<evidence type="ECO:0000313" key="13">
    <source>
        <dbReference type="Proteomes" id="UP000746741"/>
    </source>
</evidence>
<feature type="transmembrane region" description="Helical" evidence="9">
    <location>
        <begin position="787"/>
        <end position="807"/>
    </location>
</feature>
<dbReference type="InterPro" id="IPR018303">
    <property type="entry name" value="ATPase_P-typ_P_site"/>
</dbReference>
<dbReference type="SFLD" id="SFLDG00002">
    <property type="entry name" value="C1.7:_P-type_atpase_like"/>
    <property type="match status" value="1"/>
</dbReference>
<feature type="transmembrane region" description="Helical" evidence="9">
    <location>
        <begin position="814"/>
        <end position="834"/>
    </location>
</feature>
<dbReference type="Gene3D" id="2.70.150.10">
    <property type="entry name" value="Calcium-transporting ATPase, cytoplasmic transduction domain A"/>
    <property type="match status" value="1"/>
</dbReference>
<comment type="subcellular location">
    <subcellularLocation>
        <location evidence="1">Membrane</location>
        <topology evidence="1">Multi-pass membrane protein</topology>
    </subcellularLocation>
</comment>
<dbReference type="PRINTS" id="PR00120">
    <property type="entry name" value="HATPASE"/>
</dbReference>
<dbReference type="GO" id="GO:0036376">
    <property type="term" value="P:sodium ion export across plasma membrane"/>
    <property type="evidence" value="ECO:0007669"/>
    <property type="project" value="TreeGrafter"/>
</dbReference>
<dbReference type="Pfam" id="PF00690">
    <property type="entry name" value="Cation_ATPase_N"/>
    <property type="match status" value="1"/>
</dbReference>
<evidence type="ECO:0000256" key="7">
    <source>
        <dbReference type="ARBA" id="ARBA00022989"/>
    </source>
</evidence>
<evidence type="ECO:0000256" key="2">
    <source>
        <dbReference type="ARBA" id="ARBA00005675"/>
    </source>
</evidence>
<dbReference type="SUPFAM" id="SSF81665">
    <property type="entry name" value="Calcium ATPase, transmembrane domain M"/>
    <property type="match status" value="1"/>
</dbReference>
<dbReference type="InterPro" id="IPR004014">
    <property type="entry name" value="ATPase_P-typ_cation-transptr_N"/>
</dbReference>
<dbReference type="InterPro" id="IPR044492">
    <property type="entry name" value="P_typ_ATPase_HD_dom"/>
</dbReference>
<dbReference type="InterPro" id="IPR023299">
    <property type="entry name" value="ATPase_P-typ_cyto_dom_N"/>
</dbReference>
<keyword evidence="8 9" id="KW-0472">Membrane</keyword>
<accession>A0A9X9WJP2</accession>
<dbReference type="GO" id="GO:0030007">
    <property type="term" value="P:intracellular potassium ion homeostasis"/>
    <property type="evidence" value="ECO:0007669"/>
    <property type="project" value="TreeGrafter"/>
</dbReference>
<keyword evidence="3 9" id="KW-0812">Transmembrane</keyword>
<dbReference type="PROSITE" id="PS00154">
    <property type="entry name" value="ATPASE_E1_E2"/>
    <property type="match status" value="1"/>
</dbReference>
<reference evidence="11" key="1">
    <citation type="submission" date="2020-01" db="EMBL/GenBank/DDBJ databases">
        <authorList>
            <person name="Rat A."/>
        </authorList>
    </citation>
    <scope>NUCLEOTIDE SEQUENCE</scope>
    <source>
        <strain evidence="11">LMG 31161</strain>
    </source>
</reference>
<dbReference type="SFLD" id="SFLDF00027">
    <property type="entry name" value="p-type_atpase"/>
    <property type="match status" value="1"/>
</dbReference>
<feature type="domain" description="Cation-transporting P-type ATPase N-terminal" evidence="10">
    <location>
        <begin position="12"/>
        <end position="85"/>
    </location>
</feature>
<feature type="transmembrane region" description="Helical" evidence="9">
    <location>
        <begin position="252"/>
        <end position="273"/>
    </location>
</feature>
<dbReference type="SMART" id="SM00831">
    <property type="entry name" value="Cation_ATPase_N"/>
    <property type="match status" value="1"/>
</dbReference>
<dbReference type="GO" id="GO:1990573">
    <property type="term" value="P:potassium ion import across plasma membrane"/>
    <property type="evidence" value="ECO:0007669"/>
    <property type="project" value="TreeGrafter"/>
</dbReference>
<proteinExistence type="inferred from homology"/>
<name>A0A9X9WJP2_9PROT</name>
<dbReference type="SUPFAM" id="SSF81660">
    <property type="entry name" value="Metal cation-transporting ATPase, ATP-binding domain N"/>
    <property type="match status" value="1"/>
</dbReference>
<evidence type="ECO:0000259" key="10">
    <source>
        <dbReference type="SMART" id="SM00831"/>
    </source>
</evidence>
<keyword evidence="5" id="KW-0067">ATP-binding</keyword>
<dbReference type="NCBIfam" id="TIGR01494">
    <property type="entry name" value="ATPase_P-type"/>
    <property type="match status" value="2"/>
</dbReference>
<keyword evidence="4" id="KW-0547">Nucleotide-binding</keyword>
<dbReference type="SFLD" id="SFLDS00003">
    <property type="entry name" value="Haloacid_Dehalogenase"/>
    <property type="match status" value="1"/>
</dbReference>
<dbReference type="InterPro" id="IPR059000">
    <property type="entry name" value="ATPase_P-type_domA"/>
</dbReference>
<dbReference type="PANTHER" id="PTHR43294">
    <property type="entry name" value="SODIUM/POTASSIUM-TRANSPORTING ATPASE SUBUNIT ALPHA"/>
    <property type="match status" value="1"/>
</dbReference>
<dbReference type="InterPro" id="IPR008250">
    <property type="entry name" value="ATPase_P-typ_transduc_dom_A_sf"/>
</dbReference>
<dbReference type="GO" id="GO:0006883">
    <property type="term" value="P:intracellular sodium ion homeostasis"/>
    <property type="evidence" value="ECO:0007669"/>
    <property type="project" value="TreeGrafter"/>
</dbReference>
<dbReference type="PRINTS" id="PR00119">
    <property type="entry name" value="CATATPASE"/>
</dbReference>
<dbReference type="Pfam" id="PF08282">
    <property type="entry name" value="Hydrolase_3"/>
    <property type="match status" value="1"/>
</dbReference>
<dbReference type="Pfam" id="PF13246">
    <property type="entry name" value="Cation_ATPase"/>
    <property type="match status" value="1"/>
</dbReference>
<dbReference type="PANTHER" id="PTHR43294:SF20">
    <property type="entry name" value="P-TYPE ATPASE"/>
    <property type="match status" value="1"/>
</dbReference>
<dbReference type="EMBL" id="JAAVUP010000002">
    <property type="protein sequence ID" value="NKE16815.1"/>
    <property type="molecule type" value="Genomic_DNA"/>
</dbReference>
<dbReference type="InterPro" id="IPR001757">
    <property type="entry name" value="P_typ_ATPase"/>
</dbReference>
<sequence>MRPPVPEAAPPPWHALPPDAALAALATDPGGLSGHEAAERLARHGPNALPPPPRPSWRARALRQFDDLLIRVLLLAATLTALLGEWADTAVILAVVLINAAIGLLQEGRAERALEAIGGLLAPRAAVLRDGLRRTLPAEALVPGDVVLLEAGDRVPADLRLIDAVALRVEEAALTGESVPSAKAAAAVPAATPLAERASMAFAGTIAVAGQGRGVVVATGPGSEIGRVGAMLAGLGQAETPLLRQMRDLARLLTGLVLGLAAIVFAVAVLWHGMKVAEAVLVVVSLAVSAIPEGLPAVLSVTLALGVRRMAARNAIIRRLPAVETLGAVGVICTDKTGTLTVNEMAVRSAAWPGGFARVEGQGYAPDGAVAIEGAAPPARLMDVALLCNDAALREGPRGWVVEGDPMEGALLAFAARAGADADALEAEHPRLATLPFDAAHRLMATRHAAGAGALVAVKGAPEAVLPRCVDEAGGAPFDPAAWAARAEAMAARGERVLALAMREEATPSGSPGLPEGLVLLGLLGLADPPRPEAHAAVAECRAAGIRVVMITGDHAATGCAIAAELGIAEAPRALTGAALDAMDDAALAGAVARTDVFARVSPAQKLRLVEALQRDGVVVAMTGDGVNDAPALKRADIGIAMGRRGTEAATQAAQMVLADDNFASIAAAVREGRTVYDNLRKVIVWNLPTDGGEALVIAFAVLFGLALPMTPLQVLWINTITATALGMALAFEPMERGTMAEPPRDPRQPLLSGFLLWRFLLVSALIAAASFGIYGWALGRGAGEEVARTAVVNTIVALEIVYLLVVRRGRGTLLSAAAPTPALLLGIGVTVAGQGLLTYLAPLQAVFGTAALGGAEWAAVGTATIVFLAVLEAEKAVRRAR</sequence>
<reference evidence="11" key="3">
    <citation type="journal article" date="2021" name="Syst. Appl. Microbiol.">
        <title>Roseomonas hellenica sp. nov., isolated from roots of wild-growing Alkanna tinctoria.</title>
        <authorList>
            <person name="Rat A."/>
            <person name="Naranjo H.D."/>
            <person name="Lebbe L."/>
            <person name="Cnockaert M."/>
            <person name="Krigas N."/>
            <person name="Grigoriadou K."/>
            <person name="Maloupa E."/>
            <person name="Willems A."/>
        </authorList>
    </citation>
    <scope>NUCLEOTIDE SEQUENCE</scope>
    <source>
        <strain evidence="11">LMG 31161</strain>
    </source>
</reference>
<feature type="transmembrane region" description="Helical" evidence="9">
    <location>
        <begin position="756"/>
        <end position="775"/>
    </location>
</feature>
<dbReference type="InterPro" id="IPR006068">
    <property type="entry name" value="ATPase_P-typ_cation-transptr_C"/>
</dbReference>
<evidence type="ECO:0000313" key="14">
    <source>
        <dbReference type="Proteomes" id="UP001138708"/>
    </source>
</evidence>
<dbReference type="Gene3D" id="3.40.1110.10">
    <property type="entry name" value="Calcium-transporting ATPase, cytoplasmic domain N"/>
    <property type="match status" value="1"/>
</dbReference>
<evidence type="ECO:0000313" key="11">
    <source>
        <dbReference type="EMBL" id="MBR0660552.1"/>
    </source>
</evidence>
<evidence type="ECO:0000256" key="6">
    <source>
        <dbReference type="ARBA" id="ARBA00022967"/>
    </source>
</evidence>
<dbReference type="Gene3D" id="3.40.50.1000">
    <property type="entry name" value="HAD superfamily/HAD-like"/>
    <property type="match status" value="1"/>
</dbReference>
<evidence type="ECO:0000256" key="9">
    <source>
        <dbReference type="SAM" id="Phobius"/>
    </source>
</evidence>
<comment type="similarity">
    <text evidence="2">Belongs to the cation transport ATPase (P-type) (TC 3.A.3) family. Type IIA subfamily.</text>
</comment>